<evidence type="ECO:0000313" key="2">
    <source>
        <dbReference type="Proteomes" id="UP000593564"/>
    </source>
</evidence>
<comment type="caution">
    <text evidence="1">The sequence shown here is derived from an EMBL/GenBank/DDBJ whole genome shotgun (WGS) entry which is preliminary data.</text>
</comment>
<protein>
    <submittedName>
        <fullName evidence="1">Uncharacterized protein</fullName>
    </submittedName>
</protein>
<proteinExistence type="predicted"/>
<gene>
    <name evidence="1" type="ORF">HYC85_031686</name>
</gene>
<organism evidence="1 2">
    <name type="scientific">Camellia sinensis</name>
    <name type="common">Tea plant</name>
    <name type="synonym">Thea sinensis</name>
    <dbReference type="NCBI Taxonomy" id="4442"/>
    <lineage>
        <taxon>Eukaryota</taxon>
        <taxon>Viridiplantae</taxon>
        <taxon>Streptophyta</taxon>
        <taxon>Embryophyta</taxon>
        <taxon>Tracheophyta</taxon>
        <taxon>Spermatophyta</taxon>
        <taxon>Magnoliopsida</taxon>
        <taxon>eudicotyledons</taxon>
        <taxon>Gunneridae</taxon>
        <taxon>Pentapetalae</taxon>
        <taxon>asterids</taxon>
        <taxon>Ericales</taxon>
        <taxon>Theaceae</taxon>
        <taxon>Camellia</taxon>
    </lineage>
</organism>
<sequence length="315" mass="33551">MTTHNSKFIKFGEHNSPRATYQPTNLQIKSFRPLRVPLDLLIIEIDPHHSLSQSTAHLRKHNRITVVSHGLNNRTSAPRRITALENPRPDENTIAAQLHHQRGVGGGGYTAGGEVDHRKPPELLRLHHQIIRSSDFLSEGEDLIVVHVAKHTNIAHDGSNVTHRLDDVAGAGLALGADHGGAFADTAEGFAKVAAAADEGDAEVVFVDVVVVVSDSEDFALVDVVDANRLEDLSLDEVADSGLGHDRDGDGLLDLLDELGVAHAGDAALGTDVGRDAFQGHDGAGAGLLRDASLVSVDDVHDDSAAEHLGEAYLH</sequence>
<reference evidence="1 2" key="2">
    <citation type="submission" date="2020-07" db="EMBL/GenBank/DDBJ databases">
        <title>Genome assembly of wild tea tree DASZ reveals pedigree and selection history of tea varieties.</title>
        <authorList>
            <person name="Zhang W."/>
        </authorList>
    </citation>
    <scope>NUCLEOTIDE SEQUENCE [LARGE SCALE GENOMIC DNA]</scope>
    <source>
        <strain evidence="2">cv. G240</strain>
        <tissue evidence="1">Leaf</tissue>
    </source>
</reference>
<accession>A0A7J7FR66</accession>
<evidence type="ECO:0000313" key="1">
    <source>
        <dbReference type="EMBL" id="KAF5930813.1"/>
    </source>
</evidence>
<dbReference type="Proteomes" id="UP000593564">
    <property type="component" value="Unassembled WGS sequence"/>
</dbReference>
<keyword evidence="2" id="KW-1185">Reference proteome</keyword>
<name>A0A7J7FR66_CAMSI</name>
<dbReference type="AlphaFoldDB" id="A0A7J7FR66"/>
<reference evidence="2" key="1">
    <citation type="journal article" date="2020" name="Nat. Commun.">
        <title>Genome assembly of wild tea tree DASZ reveals pedigree and selection history of tea varieties.</title>
        <authorList>
            <person name="Zhang W."/>
            <person name="Zhang Y."/>
            <person name="Qiu H."/>
            <person name="Guo Y."/>
            <person name="Wan H."/>
            <person name="Zhang X."/>
            <person name="Scossa F."/>
            <person name="Alseekh S."/>
            <person name="Zhang Q."/>
            <person name="Wang P."/>
            <person name="Xu L."/>
            <person name="Schmidt M.H."/>
            <person name="Jia X."/>
            <person name="Li D."/>
            <person name="Zhu A."/>
            <person name="Guo F."/>
            <person name="Chen W."/>
            <person name="Ni D."/>
            <person name="Usadel B."/>
            <person name="Fernie A.R."/>
            <person name="Wen W."/>
        </authorList>
    </citation>
    <scope>NUCLEOTIDE SEQUENCE [LARGE SCALE GENOMIC DNA]</scope>
    <source>
        <strain evidence="2">cv. G240</strain>
    </source>
</reference>
<dbReference type="EMBL" id="JACBKZ010000015">
    <property type="protein sequence ID" value="KAF5930813.1"/>
    <property type="molecule type" value="Genomic_DNA"/>
</dbReference>